<evidence type="ECO:0000313" key="1">
    <source>
        <dbReference type="EMBL" id="WUV29472.1"/>
    </source>
</evidence>
<sequence length="165" mass="19111">MDVLNQYVESKDQIQQIARNVYAILEANDPFGIIRLSDIKRLEIEPSKEDEHKVTLNLMNFEDVNPRVSFDIARHLTLAIDEEYIKQQWFDKCLQIIKQANFAKAKKFLKEFSSSDFMLIQAITESYEALAVRGKSDLEIAKICADFITDKISKNSVQDFEISIE</sequence>
<proteinExistence type="predicted"/>
<dbReference type="EMBL" id="PP174317">
    <property type="protein sequence ID" value="WUV29472.1"/>
    <property type="molecule type" value="Genomic_DNA"/>
</dbReference>
<accession>A0AB38ZCQ4</accession>
<protein>
    <submittedName>
        <fullName evidence="1">Uncharacterized protein</fullName>
    </submittedName>
</protein>
<organism evidence="1">
    <name type="scientific">Acinetobacter phage vB_AbaSt_W16</name>
    <dbReference type="NCBI Taxonomy" id="3116434"/>
    <lineage>
        <taxon>Viruses</taxon>
        <taxon>Duplodnaviria</taxon>
        <taxon>Heunggongvirae</taxon>
        <taxon>Uroviricota</taxon>
        <taxon>Caudoviricetes</taxon>
    </lineage>
</organism>
<name>A0AB38ZCQ4_9CAUD</name>
<reference evidence="1" key="1">
    <citation type="submission" date="2024-01" db="EMBL/GenBank/DDBJ databases">
        <title>Isolation and characterization of novel bacteriophages targeting carbapenem-resistant Acinetobacter baumannii.</title>
        <authorList>
            <person name="Kim J."/>
            <person name="Kim S."/>
            <person name="Choi Y.-J."/>
            <person name="Shin M."/>
        </authorList>
    </citation>
    <scope>NUCLEOTIDE SEQUENCE</scope>
</reference>